<dbReference type="Pfam" id="PF04879">
    <property type="entry name" value="Molybdop_Fe4S4"/>
    <property type="match status" value="1"/>
</dbReference>
<evidence type="ECO:0000256" key="4">
    <source>
        <dbReference type="ARBA" id="ARBA00023014"/>
    </source>
</evidence>
<dbReference type="Proteomes" id="UP001500449">
    <property type="component" value="Unassembled WGS sequence"/>
</dbReference>
<dbReference type="SMART" id="SM00926">
    <property type="entry name" value="Molybdop_Fe4S4"/>
    <property type="match status" value="1"/>
</dbReference>
<dbReference type="SUPFAM" id="SSF50692">
    <property type="entry name" value="ADC-like"/>
    <property type="match status" value="1"/>
</dbReference>
<dbReference type="InterPro" id="IPR006657">
    <property type="entry name" value="MoPterin_dinucl-bd_dom"/>
</dbReference>
<dbReference type="RefSeq" id="WP_344414206.1">
    <property type="nucleotide sequence ID" value="NZ_BAAAQK010000004.1"/>
</dbReference>
<sequence length="734" mass="78682">MGTTTTSICRFCMNLCPVEVETENGAVLSISGDRTNPLYRGYTCVKGRTQGARYAHPERLLRSLKRMPDGGFAPISTDEAIGEIADRLRGIAEEYGPRAVALFGGTYMAMDSPVNLTMVDAFMRAVGSAMTFTTSTLDQPGKPLAKGFHGMWMAPGFAFQDPDVALLVGNNPYISHQGRNGPPADFFRGLANRGAALVVVDPRRTETARRATIHLQPRPGEDASIIAGLIRVVIEDGLHDAEFVTENVTGFDALREAVAPFTPDHVARRADVPAADLVAAARLVGGSRRGYAAAGTGPNMSGKGTLVEYLLLCLDTLCGHWMRAGERVRNPVCLAHESLQLDRAQALPPFAAFGYGEQLRVRGLTMTAAGLPSGALADEILLPGDGRVRALLSVGANPANCVPDQLKMTEALRSLDLLVQVDFQMSPTARLADYVIATTLPFEMPGTNLMADFLPLYANGVGLAVPFAQYTEAVVEPPAGSDLVEQWRLLFGLARRMGLQLDLFPGLGEAMPIPGAAPVALDMTRDPEVDELFALVHSGSRIPLEEVRRHPKGAVFADPPVHVKPKEPGWEGRLDVGNAAMMADLRDELAAPADAGREEFPFRLISRRMMHVMNSPTVALPGGRPPYNPAFLHPADLAGLEVAPGDIVEITSARGAILAVAEEDDTVRPGTVSVSHAFGDLPGIDRDVRSVGSNTGRLIADDVVFERYSGQPRMSNIPVRIVRTEPGESSSESH</sequence>
<dbReference type="Gene3D" id="2.20.25.90">
    <property type="entry name" value="ADC-like domains"/>
    <property type="match status" value="1"/>
</dbReference>
<dbReference type="Gene3D" id="3.40.228.10">
    <property type="entry name" value="Dimethylsulfoxide Reductase, domain 2"/>
    <property type="match status" value="1"/>
</dbReference>
<dbReference type="PANTHER" id="PTHR43742:SF2">
    <property type="entry name" value="ASSIMILATORY NITRATE REDUCTASE CATALYTIC SUBUNIT"/>
    <property type="match status" value="1"/>
</dbReference>
<dbReference type="InterPro" id="IPR006656">
    <property type="entry name" value="Mopterin_OxRdtase"/>
</dbReference>
<dbReference type="EMBL" id="BAAAQK010000004">
    <property type="protein sequence ID" value="GAA1838547.1"/>
    <property type="molecule type" value="Genomic_DNA"/>
</dbReference>
<comment type="caution">
    <text evidence="6">The sequence shown here is derived from an EMBL/GenBank/DDBJ whole genome shotgun (WGS) entry which is preliminary data.</text>
</comment>
<proteinExistence type="inferred from homology"/>
<dbReference type="PROSITE" id="PS51669">
    <property type="entry name" value="4FE4S_MOW_BIS_MGD"/>
    <property type="match status" value="1"/>
</dbReference>
<dbReference type="Pfam" id="PF01568">
    <property type="entry name" value="Molydop_binding"/>
    <property type="match status" value="1"/>
</dbReference>
<dbReference type="InterPro" id="IPR050612">
    <property type="entry name" value="Prok_Mopterin_Oxidored"/>
</dbReference>
<accession>A0ABN2MV81</accession>
<keyword evidence="3" id="KW-0408">Iron</keyword>
<dbReference type="Gene3D" id="3.40.50.740">
    <property type="match status" value="1"/>
</dbReference>
<protein>
    <submittedName>
        <fullName evidence="6">Molybdopterin-dependent oxidoreductase</fullName>
    </submittedName>
</protein>
<name>A0ABN2MV81_9PSEU</name>
<dbReference type="Pfam" id="PF00384">
    <property type="entry name" value="Molybdopterin"/>
    <property type="match status" value="1"/>
</dbReference>
<feature type="domain" description="4Fe-4S Mo/W bis-MGD-type" evidence="5">
    <location>
        <begin position="2"/>
        <end position="58"/>
    </location>
</feature>
<keyword evidence="4" id="KW-0411">Iron-sulfur</keyword>
<reference evidence="6 7" key="1">
    <citation type="journal article" date="2019" name="Int. J. Syst. Evol. Microbiol.">
        <title>The Global Catalogue of Microorganisms (GCM) 10K type strain sequencing project: providing services to taxonomists for standard genome sequencing and annotation.</title>
        <authorList>
            <consortium name="The Broad Institute Genomics Platform"/>
            <consortium name="The Broad Institute Genome Sequencing Center for Infectious Disease"/>
            <person name="Wu L."/>
            <person name="Ma J."/>
        </authorList>
    </citation>
    <scope>NUCLEOTIDE SEQUENCE [LARGE SCALE GENOMIC DNA]</scope>
    <source>
        <strain evidence="6 7">JCM 16009</strain>
    </source>
</reference>
<gene>
    <name evidence="6" type="ORF">GCM10009836_16960</name>
</gene>
<dbReference type="PANTHER" id="PTHR43742">
    <property type="entry name" value="TRIMETHYLAMINE-N-OXIDE REDUCTASE"/>
    <property type="match status" value="1"/>
</dbReference>
<evidence type="ECO:0000256" key="1">
    <source>
        <dbReference type="ARBA" id="ARBA00010312"/>
    </source>
</evidence>
<organism evidence="6 7">
    <name type="scientific">Pseudonocardia ailaonensis</name>
    <dbReference type="NCBI Taxonomy" id="367279"/>
    <lineage>
        <taxon>Bacteria</taxon>
        <taxon>Bacillati</taxon>
        <taxon>Actinomycetota</taxon>
        <taxon>Actinomycetes</taxon>
        <taxon>Pseudonocardiales</taxon>
        <taxon>Pseudonocardiaceae</taxon>
        <taxon>Pseudonocardia</taxon>
    </lineage>
</organism>
<dbReference type="InterPro" id="IPR009010">
    <property type="entry name" value="Asp_de-COase-like_dom_sf"/>
</dbReference>
<comment type="similarity">
    <text evidence="1">Belongs to the prokaryotic molybdopterin-containing oxidoreductase family.</text>
</comment>
<dbReference type="Gene3D" id="2.40.40.20">
    <property type="match status" value="1"/>
</dbReference>
<dbReference type="InterPro" id="IPR006963">
    <property type="entry name" value="Mopterin_OxRdtase_4Fe-4S_dom"/>
</dbReference>
<evidence type="ECO:0000259" key="5">
    <source>
        <dbReference type="PROSITE" id="PS51669"/>
    </source>
</evidence>
<evidence type="ECO:0000256" key="3">
    <source>
        <dbReference type="ARBA" id="ARBA00023004"/>
    </source>
</evidence>
<evidence type="ECO:0000256" key="2">
    <source>
        <dbReference type="ARBA" id="ARBA00022723"/>
    </source>
</evidence>
<keyword evidence="7" id="KW-1185">Reference proteome</keyword>
<dbReference type="SUPFAM" id="SSF53706">
    <property type="entry name" value="Formate dehydrogenase/DMSO reductase, domains 1-3"/>
    <property type="match status" value="1"/>
</dbReference>
<evidence type="ECO:0000313" key="7">
    <source>
        <dbReference type="Proteomes" id="UP001500449"/>
    </source>
</evidence>
<evidence type="ECO:0000313" key="6">
    <source>
        <dbReference type="EMBL" id="GAA1838547.1"/>
    </source>
</evidence>
<keyword evidence="2" id="KW-0479">Metal-binding</keyword>